<feature type="coiled-coil region" evidence="1">
    <location>
        <begin position="638"/>
        <end position="743"/>
    </location>
</feature>
<feature type="coiled-coil region" evidence="1">
    <location>
        <begin position="955"/>
        <end position="982"/>
    </location>
</feature>
<feature type="non-terminal residue" evidence="3">
    <location>
        <position position="1"/>
    </location>
</feature>
<dbReference type="AlphaFoldDB" id="A0A4U1ERA8"/>
<feature type="coiled-coil region" evidence="1">
    <location>
        <begin position="107"/>
        <end position="134"/>
    </location>
</feature>
<dbReference type="GO" id="GO:0007283">
    <property type="term" value="P:spermatogenesis"/>
    <property type="evidence" value="ECO:0007669"/>
    <property type="project" value="TreeGrafter"/>
</dbReference>
<sequence>VYNKAQEMLKLKGELRGTQEMKDEFIIDAFVFLTAEAGERDREVSSLNSKLLSLQADIKNLHDVCKRQGKTLQENQLCVEEEMMDSGHNKKQVSAFEESHMEFEPNKQRHLRQLQQLKKKLLALQQELEFRTEELQTSYCSLLQYQSILEKETSDLVILHHHCKMKEDEVILYEEEMGNHNENTGEKLHLAQEQLALARDKILSLERSLNLYRDKYQTSLSSIELLECQVKMLEGELSRIVSQEPKSNGDHSKVHIYTSPCMIQEHQETLKRLSEVWQKVSEQDDLIKELRNKLACSNALVLEREEALIKLQADFASYTATHRHPSSSSEDCEDIKKILKHLQEQKDSQCSHVEEYQNLVKDLRTELEAVSEQKKSIMEDMLKLELDLHRLREETSARVERKDKEVVILQRRLQELQVQFTETQKLGLKKDKLLQEKDEMLHELEKDLAQVKNTLVKKEMELEKQQCMTSELEIAIQEERRDKCKAEYGHLGAEIKKLKDCLEDAKQQHRLAAQQAAQYKEEAILAKGNLEDCHRKLQSCICLEKQKAETIQELRRELQKLQKDSLMAEEELAPSRKRIAELTSELSEFSRKLEISEKEKRQLQKTVTEQDVKLNDLLDRINHIQHQNRKQASSKCSLEEQLQEETRLLEEKQEQLKKSKEQEKLLQQELEIFRQEEKKKETMSKENLRKLEEENDNLKSQLKQCSVQLDSSLCKQNSTQQINQELTRKITLQKETMASLQIQLDKAAGKEKQYLQTTVSKEVYEEVCRKSASCQDDLTQALDKLNHSTSETKSLHRSLTQAQDRKIQLEEEVIAYEERMKKLNVELKKLQGFQQQSELEVQAFDKKLEDMSNQVLQWQKQHQRDLEVLAAKEEQLRAFREEMRALKESLLADGTKSCCLPQRSAPKDTCRLHRENDQIMSNMEQWAKEQKIANEKLGNKLREQVKYIAKLTGEKDHLHNVMVHLQKENKKLKNEIEEKKLKAGPSRVYTKALCPSKTDPTSKGKVYGTLDWRGITQDVSQRMDITKSVGMPHCSASQECPGLLFGLSPRLPFLPPVDSMVPPRILCDRSSSTYLEYNSSPPELKEPRTNPSRRLTKGKEELPRTTMWPFSGIHFRVIAKKRFCTSRKRISYHLRKRW</sequence>
<evidence type="ECO:0000256" key="1">
    <source>
        <dbReference type="SAM" id="Coils"/>
    </source>
</evidence>
<protein>
    <recommendedName>
        <fullName evidence="5">Polyamine-modulated factor 1-binding protein 1</fullName>
    </recommendedName>
</protein>
<feature type="coiled-coil region" evidence="1">
    <location>
        <begin position="792"/>
        <end position="889"/>
    </location>
</feature>
<dbReference type="SUPFAM" id="SSF57997">
    <property type="entry name" value="Tropomyosin"/>
    <property type="match status" value="1"/>
</dbReference>
<feature type="region of interest" description="Disordered" evidence="2">
    <location>
        <begin position="1076"/>
        <end position="1100"/>
    </location>
</feature>
<accession>A0A4U1ERA8</accession>
<feature type="coiled-coil region" evidence="1">
    <location>
        <begin position="353"/>
        <end position="468"/>
    </location>
</feature>
<evidence type="ECO:0000313" key="4">
    <source>
        <dbReference type="Proteomes" id="UP000308365"/>
    </source>
</evidence>
<dbReference type="InterPro" id="IPR037391">
    <property type="entry name" value="PMF1-bd"/>
</dbReference>
<dbReference type="EMBL" id="RWIC01000982">
    <property type="protein sequence ID" value="TKC38526.1"/>
    <property type="molecule type" value="Genomic_DNA"/>
</dbReference>
<evidence type="ECO:0000313" key="3">
    <source>
        <dbReference type="EMBL" id="TKC38526.1"/>
    </source>
</evidence>
<comment type="caution">
    <text evidence="3">The sequence shown here is derived from an EMBL/GenBank/DDBJ whole genome shotgun (WGS) entry which is preliminary data.</text>
</comment>
<evidence type="ECO:0008006" key="5">
    <source>
        <dbReference type="Google" id="ProtNLM"/>
    </source>
</evidence>
<feature type="coiled-coil region" evidence="1">
    <location>
        <begin position="495"/>
        <end position="606"/>
    </location>
</feature>
<feature type="coiled-coil region" evidence="1">
    <location>
        <begin position="188"/>
        <end position="283"/>
    </location>
</feature>
<organism evidence="3 4">
    <name type="scientific">Monodon monoceros</name>
    <name type="common">Narwhal</name>
    <name type="synonym">Ceratodon monodon</name>
    <dbReference type="NCBI Taxonomy" id="40151"/>
    <lineage>
        <taxon>Eukaryota</taxon>
        <taxon>Metazoa</taxon>
        <taxon>Chordata</taxon>
        <taxon>Craniata</taxon>
        <taxon>Vertebrata</taxon>
        <taxon>Euteleostomi</taxon>
        <taxon>Mammalia</taxon>
        <taxon>Eutheria</taxon>
        <taxon>Laurasiatheria</taxon>
        <taxon>Artiodactyla</taxon>
        <taxon>Whippomorpha</taxon>
        <taxon>Cetacea</taxon>
        <taxon>Odontoceti</taxon>
        <taxon>Monodontidae</taxon>
        <taxon>Monodon</taxon>
    </lineage>
</organism>
<dbReference type="PANTHER" id="PTHR18881:SF2">
    <property type="entry name" value="POLYAMINE-MODULATED FACTOR 1-BINDING PROTEIN 1"/>
    <property type="match status" value="1"/>
</dbReference>
<reference evidence="4" key="1">
    <citation type="journal article" date="2019" name="IScience">
        <title>Narwhal Genome Reveals Long-Term Low Genetic Diversity despite Current Large Abundance Size.</title>
        <authorList>
            <person name="Westbury M.V."/>
            <person name="Petersen B."/>
            <person name="Garde E."/>
            <person name="Heide-Jorgensen M.P."/>
            <person name="Lorenzen E.D."/>
        </authorList>
    </citation>
    <scope>NUCLEOTIDE SEQUENCE [LARGE SCALE GENOMIC DNA]</scope>
</reference>
<dbReference type="Proteomes" id="UP000308365">
    <property type="component" value="Unassembled WGS sequence"/>
</dbReference>
<dbReference type="PANTHER" id="PTHR18881">
    <property type="entry name" value="POLYAMINE-MODULATED FACTOR 1-BINDING PROTEIN 1-RELATED"/>
    <property type="match status" value="1"/>
</dbReference>
<name>A0A4U1ERA8_MONMO</name>
<proteinExistence type="predicted"/>
<keyword evidence="1" id="KW-0175">Coiled coil</keyword>
<gene>
    <name evidence="3" type="ORF">EI555_003636</name>
</gene>
<evidence type="ECO:0000256" key="2">
    <source>
        <dbReference type="SAM" id="MobiDB-lite"/>
    </source>
</evidence>